<reference evidence="2" key="1">
    <citation type="journal article" date="2015" name="Nat. Genet.">
        <title>The genome and transcriptome of the zoonotic hookworm Ancylostoma ceylanicum identify infection-specific gene families.</title>
        <authorList>
            <person name="Schwarz E.M."/>
            <person name="Hu Y."/>
            <person name="Antoshechkin I."/>
            <person name="Miller M.M."/>
            <person name="Sternberg P.W."/>
            <person name="Aroian R.V."/>
        </authorList>
    </citation>
    <scope>NUCLEOTIDE SEQUENCE</scope>
    <source>
        <strain evidence="2">HY135</strain>
    </source>
</reference>
<accession>A0A016TPB9</accession>
<proteinExistence type="predicted"/>
<dbReference type="Proteomes" id="UP000024635">
    <property type="component" value="Unassembled WGS sequence"/>
</dbReference>
<name>A0A016TPB9_9BILA</name>
<organism evidence="1 2">
    <name type="scientific">Ancylostoma ceylanicum</name>
    <dbReference type="NCBI Taxonomy" id="53326"/>
    <lineage>
        <taxon>Eukaryota</taxon>
        <taxon>Metazoa</taxon>
        <taxon>Ecdysozoa</taxon>
        <taxon>Nematoda</taxon>
        <taxon>Chromadorea</taxon>
        <taxon>Rhabditida</taxon>
        <taxon>Rhabditina</taxon>
        <taxon>Rhabditomorpha</taxon>
        <taxon>Strongyloidea</taxon>
        <taxon>Ancylostomatidae</taxon>
        <taxon>Ancylostomatinae</taxon>
        <taxon>Ancylostoma</taxon>
    </lineage>
</organism>
<protein>
    <submittedName>
        <fullName evidence="1">Uncharacterized protein</fullName>
    </submittedName>
</protein>
<keyword evidence="2" id="KW-1185">Reference proteome</keyword>
<dbReference type="AlphaFoldDB" id="A0A016TPB9"/>
<gene>
    <name evidence="1" type="primary">Acey_s0087.g2106</name>
    <name evidence="1" type="ORF">Y032_0087g2106</name>
</gene>
<evidence type="ECO:0000313" key="1">
    <source>
        <dbReference type="EMBL" id="EYC04600.1"/>
    </source>
</evidence>
<evidence type="ECO:0000313" key="2">
    <source>
        <dbReference type="Proteomes" id="UP000024635"/>
    </source>
</evidence>
<dbReference type="EMBL" id="JARK01001423">
    <property type="protein sequence ID" value="EYC04600.1"/>
    <property type="molecule type" value="Genomic_DNA"/>
</dbReference>
<comment type="caution">
    <text evidence="1">The sequence shown here is derived from an EMBL/GenBank/DDBJ whole genome shotgun (WGS) entry which is preliminary data.</text>
</comment>
<sequence length="156" mass="16966">MKFMEALYLERAVQLSSTIGRLTKLTNRRARPLRLFTTPRTPVLVLLPPSLPATACLDVLGCVSSRGKKGRGRATLIGTLGPPVTPSCFNSNRVSPVIHGTFVLGVAIAWLHPSSPHDATHPDIFIWISTAPSINIIFDRIVLEGVLNGLLALFLY</sequence>